<dbReference type="Pfam" id="PF11575">
    <property type="entry name" value="FhuF_C"/>
    <property type="match status" value="1"/>
</dbReference>
<reference evidence="2 3" key="1">
    <citation type="submission" date="2019-06" db="EMBL/GenBank/DDBJ databases">
        <title>Sequencing the genomes of 1000 actinobacteria strains.</title>
        <authorList>
            <person name="Klenk H.-P."/>
        </authorList>
    </citation>
    <scope>NUCLEOTIDE SEQUENCE [LARGE SCALE GENOMIC DNA]</scope>
    <source>
        <strain evidence="2 3">DSM 45043</strain>
    </source>
</reference>
<evidence type="ECO:0000259" key="1">
    <source>
        <dbReference type="Pfam" id="PF11575"/>
    </source>
</evidence>
<dbReference type="Proteomes" id="UP000316706">
    <property type="component" value="Unassembled WGS sequence"/>
</dbReference>
<keyword evidence="3" id="KW-1185">Reference proteome</keyword>
<dbReference type="EMBL" id="VFPO01000001">
    <property type="protein sequence ID" value="TQM70594.1"/>
    <property type="molecule type" value="Genomic_DNA"/>
</dbReference>
<evidence type="ECO:0000313" key="2">
    <source>
        <dbReference type="EMBL" id="TQM70594.1"/>
    </source>
</evidence>
<name>A0A543IJ45_9ACTN</name>
<gene>
    <name evidence="2" type="ORF">FHX41_4328</name>
</gene>
<evidence type="ECO:0000313" key="3">
    <source>
        <dbReference type="Proteomes" id="UP000316706"/>
    </source>
</evidence>
<dbReference type="GO" id="GO:0051537">
    <property type="term" value="F:2 iron, 2 sulfur cluster binding"/>
    <property type="evidence" value="ECO:0007669"/>
    <property type="project" value="InterPro"/>
</dbReference>
<dbReference type="AlphaFoldDB" id="A0A543IJ45"/>
<dbReference type="InterPro" id="IPR024726">
    <property type="entry name" value="FhuF_C"/>
</dbReference>
<dbReference type="OrthoDB" id="3290158at2"/>
<sequence>MSRAAVPAEVVEILGDVARFGPYFEIVTDLGETGGAAWRPFPDRDTLLALTGEYGERLGTGERRVAASLLFQGLAARLWSPVVAAAARGVVPDLAGLRWRWAPGETVALGLAETRGWRVRDVAEAAGLIHPMVVDGRLRPLRDAMLTFVSLADGLVWGNAASALAGSLNVGPPDAARTALVRELLGREPLAGTGSFGPRGFVRAGCCLYYRVPGGGMCGDCGLLSRDLRRRPRQ</sequence>
<dbReference type="RefSeq" id="WP_141971560.1">
    <property type="nucleotide sequence ID" value="NZ_VFPO01000001.1"/>
</dbReference>
<protein>
    <submittedName>
        <fullName evidence="2">Ferric iron reductase protein FhuF</fullName>
    </submittedName>
</protein>
<proteinExistence type="predicted"/>
<feature type="domain" description="Ferric siderophore reductase C-terminal" evidence="1">
    <location>
        <begin position="203"/>
        <end position="221"/>
    </location>
</feature>
<accession>A0A543IJ45</accession>
<organism evidence="2 3">
    <name type="scientific">Actinomadura hallensis</name>
    <dbReference type="NCBI Taxonomy" id="337895"/>
    <lineage>
        <taxon>Bacteria</taxon>
        <taxon>Bacillati</taxon>
        <taxon>Actinomycetota</taxon>
        <taxon>Actinomycetes</taxon>
        <taxon>Streptosporangiales</taxon>
        <taxon>Thermomonosporaceae</taxon>
        <taxon>Actinomadura</taxon>
    </lineage>
</organism>
<comment type="caution">
    <text evidence="2">The sequence shown here is derived from an EMBL/GenBank/DDBJ whole genome shotgun (WGS) entry which is preliminary data.</text>
</comment>